<dbReference type="OrthoDB" id="551302at2759"/>
<dbReference type="AlphaFoldDB" id="A0A8J2Q6B0"/>
<evidence type="ECO:0000256" key="1">
    <source>
        <dbReference type="ARBA" id="ARBA00005472"/>
    </source>
</evidence>
<dbReference type="PANTHER" id="PTHR12398:SF20">
    <property type="entry name" value="PROTEIN PHOSPHATASE 1 REGULATORY INHIBITOR SUBUNIT 2"/>
    <property type="match status" value="1"/>
</dbReference>
<proteinExistence type="inferred from homology"/>
<comment type="caution">
    <text evidence="3">The sequence shown here is derived from an EMBL/GenBank/DDBJ whole genome shotgun (WGS) entry which is preliminary data.</text>
</comment>
<accession>A0A8J2Q6B0</accession>
<sequence>MSNNPPASLGPGPSKSSNKKRKGILKRTPGFQTPANILQNDAITAGSEASAHQKAKSKKAAHYDEMNIIATLHPPDKDYGHMKVTEPDTPYNYDYTGTEEDSQGVNPDEVAIKIRALSAKKRADNIPSSQSVGGSPSIDTDDNLTEEERKKRKEFEARRKAHYNEYAAVLERKNRRVAGSTDSLDSN</sequence>
<dbReference type="PANTHER" id="PTHR12398">
    <property type="entry name" value="PROTEIN PHOSPHATASE INHIBITOR"/>
    <property type="match status" value="1"/>
</dbReference>
<evidence type="ECO:0008006" key="5">
    <source>
        <dbReference type="Google" id="ProtNLM"/>
    </source>
</evidence>
<gene>
    <name evidence="3" type="ORF">AFUS01_LOCUS45538</name>
</gene>
<comment type="similarity">
    <text evidence="1">Belongs to the protein phosphatase inhibitor 2 family.</text>
</comment>
<dbReference type="InterPro" id="IPR007062">
    <property type="entry name" value="PPI-2"/>
</dbReference>
<feature type="compositionally biased region" description="Polar residues" evidence="2">
    <location>
        <begin position="126"/>
        <end position="138"/>
    </location>
</feature>
<dbReference type="Proteomes" id="UP000708208">
    <property type="component" value="Unassembled WGS sequence"/>
</dbReference>
<evidence type="ECO:0000313" key="3">
    <source>
        <dbReference type="EMBL" id="CAG7836281.1"/>
    </source>
</evidence>
<feature type="region of interest" description="Disordered" evidence="2">
    <location>
        <begin position="1"/>
        <end position="36"/>
    </location>
</feature>
<evidence type="ECO:0000256" key="2">
    <source>
        <dbReference type="SAM" id="MobiDB-lite"/>
    </source>
</evidence>
<keyword evidence="4" id="KW-1185">Reference proteome</keyword>
<reference evidence="3" key="1">
    <citation type="submission" date="2021-06" db="EMBL/GenBank/DDBJ databases">
        <authorList>
            <person name="Hodson N. C."/>
            <person name="Mongue J. A."/>
            <person name="Jaron S. K."/>
        </authorList>
    </citation>
    <scope>NUCLEOTIDE SEQUENCE</scope>
</reference>
<organism evidence="3 4">
    <name type="scientific">Allacma fusca</name>
    <dbReference type="NCBI Taxonomy" id="39272"/>
    <lineage>
        <taxon>Eukaryota</taxon>
        <taxon>Metazoa</taxon>
        <taxon>Ecdysozoa</taxon>
        <taxon>Arthropoda</taxon>
        <taxon>Hexapoda</taxon>
        <taxon>Collembola</taxon>
        <taxon>Symphypleona</taxon>
        <taxon>Sminthuridae</taxon>
        <taxon>Allacma</taxon>
    </lineage>
</organism>
<dbReference type="EMBL" id="CAJVCH010570964">
    <property type="protein sequence ID" value="CAG7836281.1"/>
    <property type="molecule type" value="Genomic_DNA"/>
</dbReference>
<evidence type="ECO:0000313" key="4">
    <source>
        <dbReference type="Proteomes" id="UP000708208"/>
    </source>
</evidence>
<feature type="region of interest" description="Disordered" evidence="2">
    <location>
        <begin position="118"/>
        <end position="162"/>
    </location>
</feature>
<feature type="compositionally biased region" description="Basic and acidic residues" evidence="2">
    <location>
        <begin position="146"/>
        <end position="158"/>
    </location>
</feature>
<feature type="region of interest" description="Disordered" evidence="2">
    <location>
        <begin position="42"/>
        <end position="61"/>
    </location>
</feature>
<dbReference type="GO" id="GO:0009966">
    <property type="term" value="P:regulation of signal transduction"/>
    <property type="evidence" value="ECO:0007669"/>
    <property type="project" value="InterPro"/>
</dbReference>
<dbReference type="GO" id="GO:0004864">
    <property type="term" value="F:protein phosphatase inhibitor activity"/>
    <property type="evidence" value="ECO:0007669"/>
    <property type="project" value="InterPro"/>
</dbReference>
<dbReference type="Pfam" id="PF04979">
    <property type="entry name" value="IPP-2"/>
    <property type="match status" value="1"/>
</dbReference>
<name>A0A8J2Q6B0_9HEXA</name>
<protein>
    <recommendedName>
        <fullName evidence="5">Protein phosphatase inhibitor 2</fullName>
    </recommendedName>
</protein>